<proteinExistence type="predicted"/>
<organism evidence="1 2">
    <name type="scientific">Araneus ventricosus</name>
    <name type="common">Orbweaver spider</name>
    <name type="synonym">Epeira ventricosa</name>
    <dbReference type="NCBI Taxonomy" id="182803"/>
    <lineage>
        <taxon>Eukaryota</taxon>
        <taxon>Metazoa</taxon>
        <taxon>Ecdysozoa</taxon>
        <taxon>Arthropoda</taxon>
        <taxon>Chelicerata</taxon>
        <taxon>Arachnida</taxon>
        <taxon>Araneae</taxon>
        <taxon>Araneomorphae</taxon>
        <taxon>Entelegynae</taxon>
        <taxon>Araneoidea</taxon>
        <taxon>Araneidae</taxon>
        <taxon>Araneus</taxon>
    </lineage>
</organism>
<dbReference type="EMBL" id="BGPR01143455">
    <property type="protein sequence ID" value="GBN72360.1"/>
    <property type="molecule type" value="Genomic_DNA"/>
</dbReference>
<comment type="caution">
    <text evidence="1">The sequence shown here is derived from an EMBL/GenBank/DDBJ whole genome shotgun (WGS) entry which is preliminary data.</text>
</comment>
<evidence type="ECO:0000313" key="1">
    <source>
        <dbReference type="EMBL" id="GBN72360.1"/>
    </source>
</evidence>
<dbReference type="AlphaFoldDB" id="A0A4Y2RAA9"/>
<dbReference type="Proteomes" id="UP000499080">
    <property type="component" value="Unassembled WGS sequence"/>
</dbReference>
<accession>A0A4Y2RAA9</accession>
<reference evidence="1 2" key="1">
    <citation type="journal article" date="2019" name="Sci. Rep.">
        <title>Orb-weaving spider Araneus ventricosus genome elucidates the spidroin gene catalogue.</title>
        <authorList>
            <person name="Kono N."/>
            <person name="Nakamura H."/>
            <person name="Ohtoshi R."/>
            <person name="Moran D.A.P."/>
            <person name="Shinohara A."/>
            <person name="Yoshida Y."/>
            <person name="Fujiwara M."/>
            <person name="Mori M."/>
            <person name="Tomita M."/>
            <person name="Arakawa K."/>
        </authorList>
    </citation>
    <scope>NUCLEOTIDE SEQUENCE [LARGE SCALE GENOMIC DNA]</scope>
</reference>
<protein>
    <submittedName>
        <fullName evidence="1">Uncharacterized protein</fullName>
    </submittedName>
</protein>
<evidence type="ECO:0000313" key="2">
    <source>
        <dbReference type="Proteomes" id="UP000499080"/>
    </source>
</evidence>
<gene>
    <name evidence="1" type="ORF">AVEN_245520_1</name>
</gene>
<feature type="non-terminal residue" evidence="1">
    <location>
        <position position="42"/>
    </location>
</feature>
<name>A0A4Y2RAA9_ARAVE</name>
<sequence length="42" mass="4909">MWTPHAKTQCVSWFIVRYPSVMLASVVTRAHERRLVALRDVP</sequence>
<keyword evidence="2" id="KW-1185">Reference proteome</keyword>